<accession>A0ABY6HUU6</accession>
<name>A0ABY6HUU6_9ARCH</name>
<keyword evidence="7" id="KW-1185">Reference proteome</keyword>
<evidence type="ECO:0008006" key="8">
    <source>
        <dbReference type="Google" id="ProtNLM"/>
    </source>
</evidence>
<dbReference type="InterPro" id="IPR047662">
    <property type="entry name" value="SemiSWEET"/>
</dbReference>
<protein>
    <recommendedName>
        <fullName evidence="8">PQ loop repeat protein</fullName>
    </recommendedName>
</protein>
<evidence type="ECO:0000313" key="6">
    <source>
        <dbReference type="EMBL" id="UYP47290.1"/>
    </source>
</evidence>
<dbReference type="Gene3D" id="1.20.1280.290">
    <property type="match status" value="1"/>
</dbReference>
<dbReference type="Proteomes" id="UP001208689">
    <property type="component" value="Chromosome"/>
</dbReference>
<keyword evidence="4 5" id="KW-0472">Membrane</keyword>
<proteinExistence type="predicted"/>
<comment type="subcellular location">
    <subcellularLocation>
        <location evidence="1">Membrane</location>
        <topology evidence="1">Multi-pass membrane protein</topology>
    </subcellularLocation>
</comment>
<feature type="transmembrane region" description="Helical" evidence="5">
    <location>
        <begin position="37"/>
        <end position="57"/>
    </location>
</feature>
<keyword evidence="3 5" id="KW-1133">Transmembrane helix</keyword>
<feature type="transmembrane region" description="Helical" evidence="5">
    <location>
        <begin position="63"/>
        <end position="79"/>
    </location>
</feature>
<sequence length="94" mass="10820">MALWYELVGSVAAILTSISFIPQAWKVYRTRKTDDISLSMWILFTTGVTFWIIYGFFLQDWNIVGANGVTALLAGYILVKKIQYLIRPTLRQEI</sequence>
<dbReference type="Pfam" id="PF04193">
    <property type="entry name" value="PQ-loop"/>
    <property type="match status" value="1"/>
</dbReference>
<evidence type="ECO:0000256" key="4">
    <source>
        <dbReference type="ARBA" id="ARBA00023136"/>
    </source>
</evidence>
<evidence type="ECO:0000313" key="7">
    <source>
        <dbReference type="Proteomes" id="UP001208689"/>
    </source>
</evidence>
<evidence type="ECO:0000256" key="3">
    <source>
        <dbReference type="ARBA" id="ARBA00022989"/>
    </source>
</evidence>
<gene>
    <name evidence="6" type="ORF">NEF87_003575</name>
</gene>
<evidence type="ECO:0000256" key="1">
    <source>
        <dbReference type="ARBA" id="ARBA00004141"/>
    </source>
</evidence>
<dbReference type="InterPro" id="IPR006603">
    <property type="entry name" value="PQ-loop_rpt"/>
</dbReference>
<evidence type="ECO:0000256" key="2">
    <source>
        <dbReference type="ARBA" id="ARBA00022692"/>
    </source>
</evidence>
<feature type="transmembrane region" description="Helical" evidence="5">
    <location>
        <begin position="6"/>
        <end position="25"/>
    </location>
</feature>
<keyword evidence="2 5" id="KW-0812">Transmembrane</keyword>
<dbReference type="EMBL" id="CP104013">
    <property type="protein sequence ID" value="UYP47290.1"/>
    <property type="molecule type" value="Genomic_DNA"/>
</dbReference>
<dbReference type="NCBIfam" id="NF037968">
    <property type="entry name" value="SemiSWEET_2"/>
    <property type="match status" value="1"/>
</dbReference>
<reference evidence="6" key="1">
    <citation type="submission" date="2022-09" db="EMBL/GenBank/DDBJ databases">
        <title>Actin cytoskeleton and complex cell architecture in an #Asgard archaeon.</title>
        <authorList>
            <person name="Ponce Toledo R.I."/>
            <person name="Schleper C."/>
            <person name="Rodrigues Oliveira T."/>
            <person name="Wollweber F."/>
            <person name="Xu J."/>
            <person name="Rittmann S."/>
            <person name="Klingl A."/>
            <person name="Pilhofer M."/>
        </authorList>
    </citation>
    <scope>NUCLEOTIDE SEQUENCE</scope>
    <source>
        <strain evidence="6">B-35</strain>
    </source>
</reference>
<evidence type="ECO:0000256" key="5">
    <source>
        <dbReference type="SAM" id="Phobius"/>
    </source>
</evidence>
<organism evidence="6 7">
    <name type="scientific">Candidatus Lokiarchaeum ossiferum</name>
    <dbReference type="NCBI Taxonomy" id="2951803"/>
    <lineage>
        <taxon>Archaea</taxon>
        <taxon>Promethearchaeati</taxon>
        <taxon>Promethearchaeota</taxon>
        <taxon>Promethearchaeia</taxon>
        <taxon>Promethearchaeales</taxon>
        <taxon>Promethearchaeaceae</taxon>
        <taxon>Candidatus Lokiarchaeum</taxon>
    </lineage>
</organism>